<dbReference type="InterPro" id="IPR020588">
    <property type="entry name" value="RecA_ATP-bd"/>
</dbReference>
<comment type="caution">
    <text evidence="2">The sequence shown here is derived from an EMBL/GenBank/DDBJ whole genome shotgun (WGS) entry which is preliminary data.</text>
</comment>
<accession>T1C3G6</accession>
<sequence length="59" mass="6552">MKRIDLLETDEHLPMGIGCIDSLLNGGLEKGVITEVFGEGGSGKTNFAMHFCRIMHKFR</sequence>
<dbReference type="GO" id="GO:0006281">
    <property type="term" value="P:DNA repair"/>
    <property type="evidence" value="ECO:0007669"/>
    <property type="project" value="InterPro"/>
</dbReference>
<dbReference type="GO" id="GO:0140664">
    <property type="term" value="F:ATP-dependent DNA damage sensor activity"/>
    <property type="evidence" value="ECO:0007669"/>
    <property type="project" value="InterPro"/>
</dbReference>
<dbReference type="GO" id="GO:0005524">
    <property type="term" value="F:ATP binding"/>
    <property type="evidence" value="ECO:0007669"/>
    <property type="project" value="InterPro"/>
</dbReference>
<dbReference type="Gene3D" id="3.40.50.300">
    <property type="entry name" value="P-loop containing nucleotide triphosphate hydrolases"/>
    <property type="match status" value="1"/>
</dbReference>
<feature type="domain" description="RecA family profile 1" evidence="1">
    <location>
        <begin position="9"/>
        <end position="59"/>
    </location>
</feature>
<dbReference type="InterPro" id="IPR014774">
    <property type="entry name" value="KaiC-like_dom"/>
</dbReference>
<dbReference type="GO" id="GO:0003677">
    <property type="term" value="F:DNA binding"/>
    <property type="evidence" value="ECO:0007669"/>
    <property type="project" value="InterPro"/>
</dbReference>
<dbReference type="Pfam" id="PF06745">
    <property type="entry name" value="ATPase"/>
    <property type="match status" value="1"/>
</dbReference>
<protein>
    <submittedName>
        <fullName evidence="2">DNA repair and recombination protein RadB</fullName>
    </submittedName>
</protein>
<dbReference type="InterPro" id="IPR027417">
    <property type="entry name" value="P-loop_NTPase"/>
</dbReference>
<evidence type="ECO:0000313" key="2">
    <source>
        <dbReference type="EMBL" id="EQD75428.1"/>
    </source>
</evidence>
<reference evidence="2" key="1">
    <citation type="submission" date="2013-08" db="EMBL/GenBank/DDBJ databases">
        <authorList>
            <person name="Mendez C."/>
            <person name="Richter M."/>
            <person name="Ferrer M."/>
            <person name="Sanchez J."/>
        </authorList>
    </citation>
    <scope>NUCLEOTIDE SEQUENCE</scope>
</reference>
<name>T1C3G6_9ZZZZ</name>
<reference evidence="2" key="2">
    <citation type="journal article" date="2014" name="ISME J.">
        <title>Microbial stratification in low pH oxic and suboxic macroscopic growths along an acid mine drainage.</title>
        <authorList>
            <person name="Mendez-Garcia C."/>
            <person name="Mesa V."/>
            <person name="Sprenger R.R."/>
            <person name="Richter M."/>
            <person name="Diez M.S."/>
            <person name="Solano J."/>
            <person name="Bargiela R."/>
            <person name="Golyshina O.V."/>
            <person name="Manteca A."/>
            <person name="Ramos J.L."/>
            <person name="Gallego J.R."/>
            <person name="Llorente I."/>
            <person name="Martins Dos Santos V.A."/>
            <person name="Jensen O.N."/>
            <person name="Pelaez A.I."/>
            <person name="Sanchez J."/>
            <person name="Ferrer M."/>
        </authorList>
    </citation>
    <scope>NUCLEOTIDE SEQUENCE</scope>
</reference>
<proteinExistence type="predicted"/>
<evidence type="ECO:0000259" key="1">
    <source>
        <dbReference type="PROSITE" id="PS50162"/>
    </source>
</evidence>
<dbReference type="EMBL" id="AUZX01002903">
    <property type="protein sequence ID" value="EQD75428.1"/>
    <property type="molecule type" value="Genomic_DNA"/>
</dbReference>
<organism evidence="2">
    <name type="scientific">mine drainage metagenome</name>
    <dbReference type="NCBI Taxonomy" id="410659"/>
    <lineage>
        <taxon>unclassified sequences</taxon>
        <taxon>metagenomes</taxon>
        <taxon>ecological metagenomes</taxon>
    </lineage>
</organism>
<dbReference type="AlphaFoldDB" id="T1C3G6"/>
<dbReference type="PROSITE" id="PS50162">
    <property type="entry name" value="RECA_2"/>
    <property type="match status" value="1"/>
</dbReference>
<gene>
    <name evidence="2" type="ORF">B1A_03980</name>
</gene>
<dbReference type="SUPFAM" id="SSF52540">
    <property type="entry name" value="P-loop containing nucleoside triphosphate hydrolases"/>
    <property type="match status" value="1"/>
</dbReference>